<feature type="compositionally biased region" description="Low complexity" evidence="2">
    <location>
        <begin position="7"/>
        <end position="21"/>
    </location>
</feature>
<sequence length="509" mass="58260">MKNNEVSSTPSHHPTTNSAPTLSEIPILSLNDEVISSSSPTNNSSSQQALNYSSSSHSSLSLPSSNQQHDGGKNSKNEIMSNLYIPSSGRSEWDEYSITQSPAFIVLKEMFYDSLEDDEVPKSVSLESFTECVEMDDSNSDTNTNNNNIMVDCENSQNVENAPTAVRLQNAELTSPTRKQSICESPRNTHRNSIISLPICKEIEPKDIKLNILHLKKKARHIRILLVRHGQCVTNVHKTILQEKSDHSIPLSKAGEEQAKAAGVYIKRFYEDMNRRLWEKIQKENLKYTDISKKKFSRELKFVSNETTDFKFDNDLSEDEDESEKLESVTYPLRVRMWNSTYNRARETANIIMSEASNVIQDQRESILLVEQQFGLFEGVPLDELNKRFPQEFQHFEKHIGFFGRFYARPPLGESRFDVSKRVKLLFEKLISDSETEGINDIIIVSHGVTVRAFTQMWLDLKPEWFDAEVNPNNCGIRFLDGNRDRGYVFNGFSLHHHTPQQQQPKTSQ</sequence>
<dbReference type="RefSeq" id="XP_002676814.1">
    <property type="nucleotide sequence ID" value="XM_002676768.1"/>
</dbReference>
<keyword evidence="4" id="KW-1185">Reference proteome</keyword>
<dbReference type="InParanoid" id="D2VGI4"/>
<gene>
    <name evidence="3" type="ORF">NAEGRDRAFT_67990</name>
</gene>
<dbReference type="InterPro" id="IPR013078">
    <property type="entry name" value="His_Pase_superF_clade-1"/>
</dbReference>
<dbReference type="eggNOG" id="ENOG502QTHF">
    <property type="taxonomic scope" value="Eukaryota"/>
</dbReference>
<proteinExistence type="predicted"/>
<dbReference type="SMART" id="SM00855">
    <property type="entry name" value="PGAM"/>
    <property type="match status" value="1"/>
</dbReference>
<dbReference type="InterPro" id="IPR029033">
    <property type="entry name" value="His_PPase_superfam"/>
</dbReference>
<dbReference type="VEuPathDB" id="AmoebaDB:NAEGRDRAFT_67990"/>
<accession>D2VGI4</accession>
<feature type="compositionally biased region" description="Low complexity" evidence="2">
    <location>
        <begin position="36"/>
        <end position="68"/>
    </location>
</feature>
<evidence type="ECO:0000313" key="4">
    <source>
        <dbReference type="Proteomes" id="UP000006671"/>
    </source>
</evidence>
<dbReference type="PANTHER" id="PTHR46192">
    <property type="entry name" value="BROAD-RANGE ACID PHOSPHATASE DET1"/>
    <property type="match status" value="1"/>
</dbReference>
<evidence type="ECO:0000256" key="2">
    <source>
        <dbReference type="SAM" id="MobiDB-lite"/>
    </source>
</evidence>
<feature type="region of interest" description="Disordered" evidence="2">
    <location>
        <begin position="1"/>
        <end position="80"/>
    </location>
</feature>
<dbReference type="EMBL" id="GG738870">
    <property type="protein sequence ID" value="EFC44070.1"/>
    <property type="molecule type" value="Genomic_DNA"/>
</dbReference>
<dbReference type="AlphaFoldDB" id="D2VGI4"/>
<dbReference type="Pfam" id="PF00300">
    <property type="entry name" value="His_Phos_1"/>
    <property type="match status" value="2"/>
</dbReference>
<evidence type="ECO:0000313" key="3">
    <source>
        <dbReference type="EMBL" id="EFC44070.1"/>
    </source>
</evidence>
<reference evidence="3 4" key="1">
    <citation type="journal article" date="2010" name="Cell">
        <title>The genome of Naegleria gruberi illuminates early eukaryotic versatility.</title>
        <authorList>
            <person name="Fritz-Laylin L.K."/>
            <person name="Prochnik S.E."/>
            <person name="Ginger M.L."/>
            <person name="Dacks J.B."/>
            <person name="Carpenter M.L."/>
            <person name="Field M.C."/>
            <person name="Kuo A."/>
            <person name="Paredez A."/>
            <person name="Chapman J."/>
            <person name="Pham J."/>
            <person name="Shu S."/>
            <person name="Neupane R."/>
            <person name="Cipriano M."/>
            <person name="Mancuso J."/>
            <person name="Tu H."/>
            <person name="Salamov A."/>
            <person name="Lindquist E."/>
            <person name="Shapiro H."/>
            <person name="Lucas S."/>
            <person name="Grigoriev I.V."/>
            <person name="Cande W.Z."/>
            <person name="Fulton C."/>
            <person name="Rokhsar D.S."/>
            <person name="Dawson S.C."/>
        </authorList>
    </citation>
    <scope>NUCLEOTIDE SEQUENCE [LARGE SCALE GENOMIC DNA]</scope>
    <source>
        <strain evidence="3 4">NEG-M</strain>
    </source>
</reference>
<dbReference type="InterPro" id="IPR052765">
    <property type="entry name" value="PGM-Related"/>
</dbReference>
<dbReference type="Proteomes" id="UP000006671">
    <property type="component" value="Unassembled WGS sequence"/>
</dbReference>
<dbReference type="SUPFAM" id="SSF53254">
    <property type="entry name" value="Phosphoglycerate mutase-like"/>
    <property type="match status" value="1"/>
</dbReference>
<dbReference type="OrthoDB" id="10261749at2759"/>
<feature type="binding site" evidence="1">
    <location>
        <position position="344"/>
    </location>
    <ligand>
        <name>substrate</name>
    </ligand>
</feature>
<evidence type="ECO:0000256" key="1">
    <source>
        <dbReference type="PIRSR" id="PIRSR613078-2"/>
    </source>
</evidence>
<dbReference type="CDD" id="cd07067">
    <property type="entry name" value="HP_PGM_like"/>
    <property type="match status" value="1"/>
</dbReference>
<dbReference type="GeneID" id="8847915"/>
<organism evidence="4">
    <name type="scientific">Naegleria gruberi</name>
    <name type="common">Amoeba</name>
    <dbReference type="NCBI Taxonomy" id="5762"/>
    <lineage>
        <taxon>Eukaryota</taxon>
        <taxon>Discoba</taxon>
        <taxon>Heterolobosea</taxon>
        <taxon>Tetramitia</taxon>
        <taxon>Eutetramitia</taxon>
        <taxon>Vahlkampfiidae</taxon>
        <taxon>Naegleria</taxon>
    </lineage>
</organism>
<name>D2VGI4_NAEGR</name>
<dbReference type="KEGG" id="ngr:NAEGRDRAFT_67990"/>
<dbReference type="STRING" id="5762.D2VGI4"/>
<protein>
    <submittedName>
        <fullName evidence="3">Predicted protein</fullName>
    </submittedName>
</protein>
<dbReference type="Gene3D" id="3.40.50.1240">
    <property type="entry name" value="Phosphoglycerate mutase-like"/>
    <property type="match status" value="1"/>
</dbReference>